<feature type="region of interest" description="Disordered" evidence="1">
    <location>
        <begin position="1"/>
        <end position="74"/>
    </location>
</feature>
<proteinExistence type="predicted"/>
<reference evidence="3" key="1">
    <citation type="submission" date="2016-06" db="EMBL/GenBank/DDBJ databases">
        <title>Parallel loss of symbiosis genes in relatives of nitrogen-fixing non-legume Parasponia.</title>
        <authorList>
            <person name="Van Velzen R."/>
            <person name="Holmer R."/>
            <person name="Bu F."/>
            <person name="Rutten L."/>
            <person name="Van Zeijl A."/>
            <person name="Liu W."/>
            <person name="Santuari L."/>
            <person name="Cao Q."/>
            <person name="Sharma T."/>
            <person name="Shen D."/>
            <person name="Roswanjaya Y."/>
            <person name="Wardhani T."/>
            <person name="Kalhor M.S."/>
            <person name="Jansen J."/>
            <person name="Van den Hoogen J."/>
            <person name="Gungor B."/>
            <person name="Hartog M."/>
            <person name="Hontelez J."/>
            <person name="Verver J."/>
            <person name="Yang W.-C."/>
            <person name="Schijlen E."/>
            <person name="Repin R."/>
            <person name="Schilthuizen M."/>
            <person name="Schranz E."/>
            <person name="Heidstra R."/>
            <person name="Miyata K."/>
            <person name="Fedorova E."/>
            <person name="Kohlen W."/>
            <person name="Bisseling T."/>
            <person name="Smit S."/>
            <person name="Geurts R."/>
        </authorList>
    </citation>
    <scope>NUCLEOTIDE SEQUENCE [LARGE SCALE GENOMIC DNA]</scope>
    <source>
        <strain evidence="3">cv. RG33-2</strain>
    </source>
</reference>
<keyword evidence="3" id="KW-1185">Reference proteome</keyword>
<protein>
    <submittedName>
        <fullName evidence="2">Uncharacterized protein</fullName>
    </submittedName>
</protein>
<feature type="compositionally biased region" description="Polar residues" evidence="1">
    <location>
        <begin position="26"/>
        <end position="46"/>
    </location>
</feature>
<comment type="caution">
    <text evidence="2">The sequence shown here is derived from an EMBL/GenBank/DDBJ whole genome shotgun (WGS) entry which is preliminary data.</text>
</comment>
<evidence type="ECO:0000313" key="2">
    <source>
        <dbReference type="EMBL" id="PON85396.1"/>
    </source>
</evidence>
<name>A0A2P5EIN6_TREOI</name>
<organism evidence="2 3">
    <name type="scientific">Trema orientale</name>
    <name type="common">Charcoal tree</name>
    <name type="synonym">Celtis orientalis</name>
    <dbReference type="NCBI Taxonomy" id="63057"/>
    <lineage>
        <taxon>Eukaryota</taxon>
        <taxon>Viridiplantae</taxon>
        <taxon>Streptophyta</taxon>
        <taxon>Embryophyta</taxon>
        <taxon>Tracheophyta</taxon>
        <taxon>Spermatophyta</taxon>
        <taxon>Magnoliopsida</taxon>
        <taxon>eudicotyledons</taxon>
        <taxon>Gunneridae</taxon>
        <taxon>Pentapetalae</taxon>
        <taxon>rosids</taxon>
        <taxon>fabids</taxon>
        <taxon>Rosales</taxon>
        <taxon>Cannabaceae</taxon>
        <taxon>Trema</taxon>
    </lineage>
</organism>
<evidence type="ECO:0000313" key="3">
    <source>
        <dbReference type="Proteomes" id="UP000237000"/>
    </source>
</evidence>
<dbReference type="OrthoDB" id="10306748at2759"/>
<feature type="compositionally biased region" description="Basic residues" evidence="1">
    <location>
        <begin position="15"/>
        <end position="25"/>
    </location>
</feature>
<dbReference type="EMBL" id="JXTC01000148">
    <property type="protein sequence ID" value="PON85396.1"/>
    <property type="molecule type" value="Genomic_DNA"/>
</dbReference>
<accession>A0A2P5EIN6</accession>
<gene>
    <name evidence="2" type="ORF">TorRG33x02_188060</name>
</gene>
<dbReference type="InParanoid" id="A0A2P5EIN6"/>
<dbReference type="Proteomes" id="UP000237000">
    <property type="component" value="Unassembled WGS sequence"/>
</dbReference>
<sequence length="74" mass="8283">MADHEGVSNANQARHILKKRRKRHQPPSSKLGKSTRNTGPNSTNGARTFPARSRYDSPETEQYSGDGKRFSGDR</sequence>
<evidence type="ECO:0000256" key="1">
    <source>
        <dbReference type="SAM" id="MobiDB-lite"/>
    </source>
</evidence>
<dbReference type="AlphaFoldDB" id="A0A2P5EIN6"/>